<reference evidence="8 9" key="1">
    <citation type="submission" date="2016-10" db="EMBL/GenBank/DDBJ databases">
        <authorList>
            <person name="de Groot N.N."/>
        </authorList>
    </citation>
    <scope>NUCLEOTIDE SEQUENCE [LARGE SCALE GENOMIC DNA]</scope>
    <source>
        <strain evidence="8 9">ASO4-2</strain>
    </source>
</reference>
<comment type="similarity">
    <text evidence="2 7">Belongs to the MlaE permease family.</text>
</comment>
<dbReference type="AlphaFoldDB" id="A0A1G6BWD1"/>
<proteinExistence type="inferred from homology"/>
<keyword evidence="5 7" id="KW-1133">Transmembrane helix</keyword>
<evidence type="ECO:0000313" key="8">
    <source>
        <dbReference type="EMBL" id="SDB24921.1"/>
    </source>
</evidence>
<keyword evidence="3" id="KW-0813">Transport</keyword>
<keyword evidence="6 7" id="KW-0472">Membrane</keyword>
<protein>
    <submittedName>
        <fullName evidence="8">Phospholipid/cholesterol/gamma-HCH transport system permease protein</fullName>
    </submittedName>
</protein>
<dbReference type="InterPro" id="IPR003453">
    <property type="entry name" value="ABC_MlaE_roteobac"/>
</dbReference>
<comment type="subcellular location">
    <subcellularLocation>
        <location evidence="1">Membrane</location>
        <topology evidence="1">Multi-pass membrane protein</topology>
    </subcellularLocation>
</comment>
<feature type="transmembrane region" description="Helical" evidence="7">
    <location>
        <begin position="105"/>
        <end position="127"/>
    </location>
</feature>
<feature type="transmembrane region" description="Helical" evidence="7">
    <location>
        <begin position="205"/>
        <end position="229"/>
    </location>
</feature>
<evidence type="ECO:0000256" key="3">
    <source>
        <dbReference type="ARBA" id="ARBA00022448"/>
    </source>
</evidence>
<dbReference type="InterPro" id="IPR030802">
    <property type="entry name" value="Permease_MalE"/>
</dbReference>
<feature type="transmembrane region" description="Helical" evidence="7">
    <location>
        <begin position="259"/>
        <end position="279"/>
    </location>
</feature>
<dbReference type="GO" id="GO:0005548">
    <property type="term" value="F:phospholipid transporter activity"/>
    <property type="evidence" value="ECO:0007669"/>
    <property type="project" value="TreeGrafter"/>
</dbReference>
<dbReference type="STRING" id="617002.SAMN05660653_01168"/>
<evidence type="ECO:0000256" key="1">
    <source>
        <dbReference type="ARBA" id="ARBA00004141"/>
    </source>
</evidence>
<dbReference type="PANTHER" id="PTHR30188">
    <property type="entry name" value="ABC TRANSPORTER PERMEASE PROTEIN-RELATED"/>
    <property type="match status" value="1"/>
</dbReference>
<keyword evidence="9" id="KW-1185">Reference proteome</keyword>
<organism evidence="8 9">
    <name type="scientific">Desulfonatronum thiosulfatophilum</name>
    <dbReference type="NCBI Taxonomy" id="617002"/>
    <lineage>
        <taxon>Bacteria</taxon>
        <taxon>Pseudomonadati</taxon>
        <taxon>Thermodesulfobacteriota</taxon>
        <taxon>Desulfovibrionia</taxon>
        <taxon>Desulfovibrionales</taxon>
        <taxon>Desulfonatronaceae</taxon>
        <taxon>Desulfonatronum</taxon>
    </lineage>
</organism>
<evidence type="ECO:0000313" key="9">
    <source>
        <dbReference type="Proteomes" id="UP000198771"/>
    </source>
</evidence>
<evidence type="ECO:0000256" key="4">
    <source>
        <dbReference type="ARBA" id="ARBA00022692"/>
    </source>
</evidence>
<evidence type="ECO:0000256" key="6">
    <source>
        <dbReference type="ARBA" id="ARBA00023136"/>
    </source>
</evidence>
<feature type="transmembrane region" description="Helical" evidence="7">
    <location>
        <begin position="291"/>
        <end position="314"/>
    </location>
</feature>
<dbReference type="Proteomes" id="UP000198771">
    <property type="component" value="Unassembled WGS sequence"/>
</dbReference>
<gene>
    <name evidence="8" type="ORF">SAMN05660653_01168</name>
</gene>
<dbReference type="EMBL" id="FMXO01000006">
    <property type="protein sequence ID" value="SDB24921.1"/>
    <property type="molecule type" value="Genomic_DNA"/>
</dbReference>
<dbReference type="NCBIfam" id="TIGR00056">
    <property type="entry name" value="MlaE family lipid ABC transporter permease subunit"/>
    <property type="match status" value="1"/>
</dbReference>
<evidence type="ECO:0000256" key="7">
    <source>
        <dbReference type="RuleBase" id="RU362044"/>
    </source>
</evidence>
<feature type="transmembrane region" description="Helical" evidence="7">
    <location>
        <begin position="71"/>
        <end position="93"/>
    </location>
</feature>
<dbReference type="Pfam" id="PF02405">
    <property type="entry name" value="MlaE"/>
    <property type="match status" value="1"/>
</dbReference>
<dbReference type="PANTHER" id="PTHR30188:SF4">
    <property type="entry name" value="PROTEIN TRIGALACTOSYLDIACYLGLYCEROL 1, CHLOROPLASTIC"/>
    <property type="match status" value="1"/>
</dbReference>
<name>A0A1G6BWD1_9BACT</name>
<evidence type="ECO:0000256" key="5">
    <source>
        <dbReference type="ARBA" id="ARBA00022989"/>
    </source>
</evidence>
<accession>A0A1G6BWD1</accession>
<sequence>MWTRPKIFNSLASTTLICFRGHFFCVTGLDAVRRDVAIGLVGLTCFRGPIVMVEFTDRRENPFAALGRRGIALINELGAMTIFAVLAVAHIFTAPLQFRKILNQLYFIGFRSLPVILLVSVFTGMVLGLQGYYTLAKFGSTSLLGPAVALSLIRELGPVLTAIMIIARAGSSMAAEIGIMRISEQIDALDTMNINPIKFLVSPRIVASLISFPLLTAVFNVVGIIGGYLTSVMLLHLSAGTYFTQIEASVVMQDITGGFAKAVVFGFLVTVICCFQGYFTHMRPNGFGAKGVSLSTTSAVVLSCVAVLVVDYVMTSFLL</sequence>
<evidence type="ECO:0000256" key="2">
    <source>
        <dbReference type="ARBA" id="ARBA00007556"/>
    </source>
</evidence>
<dbReference type="GO" id="GO:0043190">
    <property type="term" value="C:ATP-binding cassette (ABC) transporter complex"/>
    <property type="evidence" value="ECO:0007669"/>
    <property type="project" value="InterPro"/>
</dbReference>
<keyword evidence="4 7" id="KW-0812">Transmembrane</keyword>